<organism evidence="1 2">
    <name type="scientific">Pseudomonas phage KPP21</name>
    <dbReference type="NCBI Taxonomy" id="1678082"/>
    <lineage>
        <taxon>Viruses</taxon>
        <taxon>Duplodnaviria</taxon>
        <taxon>Heunggongvirae</taxon>
        <taxon>Uroviricota</taxon>
        <taxon>Caudoviricetes</taxon>
        <taxon>Schitoviridae</taxon>
        <taxon>Migulavirinae</taxon>
        <taxon>Luzseptimavirus</taxon>
        <taxon>Luzseptimavirus KPP21</taxon>
    </lineage>
</organism>
<evidence type="ECO:0000313" key="1">
    <source>
        <dbReference type="EMBL" id="BAR94598.1"/>
    </source>
</evidence>
<accession>A0A0H5AXT2</accession>
<keyword evidence="2" id="KW-1185">Reference proteome</keyword>
<dbReference type="Proteomes" id="UP000203732">
    <property type="component" value="Segment"/>
</dbReference>
<dbReference type="OrthoDB" id="39632at10239"/>
<dbReference type="RefSeq" id="YP_009218988.1">
    <property type="nucleotide sequence ID" value="NC_029017.1"/>
</dbReference>
<dbReference type="EMBL" id="LC064302">
    <property type="protein sequence ID" value="BAR94598.1"/>
    <property type="molecule type" value="Genomic_DNA"/>
</dbReference>
<evidence type="ECO:0000313" key="2">
    <source>
        <dbReference type="Proteomes" id="UP000203732"/>
    </source>
</evidence>
<name>A0A0H5AXT2_BPK21</name>
<reference evidence="1 2" key="1">
    <citation type="submission" date="2015-07" db="EMBL/GenBank/DDBJ databases">
        <title>Characterization of Pseudomonas aeruginosa phage KPP21 belonging to family Podoviridae genus N4-like viruses, isolated in Japan.</title>
        <authorList>
            <person name="Shigehisa R."/>
            <person name="Uchiyama J."/>
            <person name="Kato S."/>
            <person name="Takemura-Uchiyama I."/>
            <person name="Ujihara T."/>
            <person name="Sakaguchi Y."/>
            <person name="Okamoto N."/>
            <person name="Shimakura H."/>
            <person name="Daibata M."/>
            <person name="Sakaguchi M."/>
            <person name="Matsuzaki S."/>
        </authorList>
    </citation>
    <scope>NUCLEOTIDE SEQUENCE [LARGE SCALE GENOMIC DNA]</scope>
</reference>
<sequence length="83" mass="9797">MESGDGFTRAYGMKKIFEREMGNCVYLYILSDKYCKEGLLNQTDHVLRQKSIIFRSLRESGLSNIEWHDMWDEISDRVEAERG</sequence>
<dbReference type="KEGG" id="vg:26645255"/>
<dbReference type="GeneID" id="26645255"/>
<protein>
    <submittedName>
        <fullName evidence="1">Uncharacterized protein</fullName>
    </submittedName>
</protein>
<proteinExistence type="predicted"/>
<organismHost>
    <name type="scientific">Pseudomonas aeruginosa</name>
    <dbReference type="NCBI Taxonomy" id="287"/>
</organismHost>